<dbReference type="EMBL" id="JARAOO010000007">
    <property type="protein sequence ID" value="KAJ7963455.1"/>
    <property type="molecule type" value="Genomic_DNA"/>
</dbReference>
<keyword evidence="5" id="KW-1185">Reference proteome</keyword>
<comment type="similarity">
    <text evidence="2">Belongs to the TAC family.</text>
</comment>
<dbReference type="AlphaFoldDB" id="A0AAD7LSE0"/>
<reference evidence="4" key="1">
    <citation type="journal article" date="2023" name="Science">
        <title>Elucidation of the pathway for biosynthesis of saponin adjuvants from the soapbark tree.</title>
        <authorList>
            <person name="Reed J."/>
            <person name="Orme A."/>
            <person name="El-Demerdash A."/>
            <person name="Owen C."/>
            <person name="Martin L.B.B."/>
            <person name="Misra R.C."/>
            <person name="Kikuchi S."/>
            <person name="Rejzek M."/>
            <person name="Martin A.C."/>
            <person name="Harkess A."/>
            <person name="Leebens-Mack J."/>
            <person name="Louveau T."/>
            <person name="Stephenson M.J."/>
            <person name="Osbourn A."/>
        </authorList>
    </citation>
    <scope>NUCLEOTIDE SEQUENCE</scope>
    <source>
        <strain evidence="4">S10</strain>
    </source>
</reference>
<evidence type="ECO:0000256" key="1">
    <source>
        <dbReference type="ARBA" id="ARBA00022604"/>
    </source>
</evidence>
<dbReference type="Proteomes" id="UP001163823">
    <property type="component" value="Chromosome 7"/>
</dbReference>
<gene>
    <name evidence="4" type="ORF">O6P43_018552</name>
</gene>
<sequence length="209" mass="24042">MNTKQENSRFMIMTDEDDIYNFKHDEELNPLMFTMLEHNFDDFSSNNAVPNPIKQDLVMNFDHQVALNPFVNSLEVYESKKSEEITNQTKNKGERITLADLFLADSDVKIKLDPAKFLLDSSNRQNLKKKHGLSFAKKLIPRVKDDTHPMKNLKRLMGRMLKRKIHPELDAKMKKPDGHKTIEVGAIISTKQQKVSESVCLLPIQGASM</sequence>
<dbReference type="KEGG" id="qsa:O6P43_018552"/>
<organism evidence="4 5">
    <name type="scientific">Quillaja saponaria</name>
    <name type="common">Soap bark tree</name>
    <dbReference type="NCBI Taxonomy" id="32244"/>
    <lineage>
        <taxon>Eukaryota</taxon>
        <taxon>Viridiplantae</taxon>
        <taxon>Streptophyta</taxon>
        <taxon>Embryophyta</taxon>
        <taxon>Tracheophyta</taxon>
        <taxon>Spermatophyta</taxon>
        <taxon>Magnoliopsida</taxon>
        <taxon>eudicotyledons</taxon>
        <taxon>Gunneridae</taxon>
        <taxon>Pentapetalae</taxon>
        <taxon>rosids</taxon>
        <taxon>fabids</taxon>
        <taxon>Fabales</taxon>
        <taxon>Quillajaceae</taxon>
        <taxon>Quillaja</taxon>
    </lineage>
</organism>
<dbReference type="PANTHER" id="PTHR38366:SF1">
    <property type="entry name" value="PROTEIN TILLER ANGLE CONTROL 1"/>
    <property type="match status" value="1"/>
</dbReference>
<accession>A0AAD7LSE0</accession>
<dbReference type="GO" id="GO:0001763">
    <property type="term" value="P:morphogenesis of a branching structure"/>
    <property type="evidence" value="ECO:0007669"/>
    <property type="project" value="InterPro"/>
</dbReference>
<protein>
    <recommendedName>
        <fullName evidence="3">Protein TILLER ANGLE CONTROL 1</fullName>
    </recommendedName>
</protein>
<keyword evidence="1" id="KW-0341">Growth regulation</keyword>
<dbReference type="InterPro" id="IPR044989">
    <property type="entry name" value="TAC1"/>
</dbReference>
<comment type="caution">
    <text evidence="4">The sequence shown here is derived from an EMBL/GenBank/DDBJ whole genome shotgun (WGS) entry which is preliminary data.</text>
</comment>
<evidence type="ECO:0000313" key="5">
    <source>
        <dbReference type="Proteomes" id="UP001163823"/>
    </source>
</evidence>
<evidence type="ECO:0000256" key="2">
    <source>
        <dbReference type="ARBA" id="ARBA00025796"/>
    </source>
</evidence>
<evidence type="ECO:0000256" key="3">
    <source>
        <dbReference type="ARBA" id="ARBA00026138"/>
    </source>
</evidence>
<evidence type="ECO:0000313" key="4">
    <source>
        <dbReference type="EMBL" id="KAJ7963455.1"/>
    </source>
</evidence>
<name>A0AAD7LSE0_QUISA</name>
<proteinExistence type="inferred from homology"/>
<dbReference type="PANTHER" id="PTHR38366">
    <property type="entry name" value="NAD-DEPENDENT PROTEIN DEACETYLASE HST1-LIKE PROTEIN"/>
    <property type="match status" value="1"/>
</dbReference>